<keyword evidence="11" id="KW-1185">Reference proteome</keyword>
<comment type="subcellular location">
    <subcellularLocation>
        <location evidence="1">Cell membrane</location>
        <topology evidence="1">Multi-pass membrane protein</topology>
    </subcellularLocation>
</comment>
<dbReference type="PROSITE" id="PS50893">
    <property type="entry name" value="ABC_TRANSPORTER_2"/>
    <property type="match status" value="1"/>
</dbReference>
<dbReference type="PROSITE" id="PS50929">
    <property type="entry name" value="ABC_TM1F"/>
    <property type="match status" value="1"/>
</dbReference>
<evidence type="ECO:0000256" key="1">
    <source>
        <dbReference type="ARBA" id="ARBA00004651"/>
    </source>
</evidence>
<dbReference type="PANTHER" id="PTHR43394">
    <property type="entry name" value="ATP-DEPENDENT PERMEASE MDL1, MITOCHONDRIAL"/>
    <property type="match status" value="1"/>
</dbReference>
<sequence>MNKFLFIIRYFKGTSNLSAKGSFFVIITISLLSTVLISVQPVIMAKLISGIESESVDFKFIIYALALSYIVVMSLRKLASALNFILITSLRSNLVISMTNDYFKSLFYNADAIKIHENTGDITQRLNQAIDELTVLLRNISHNFIPPLLQLVLSVAFIVISGDYIVAMLFTLYFLLYFIIKGVFNPKIVGLYNDFYNTSVKKYSLITDSVKNMGAAKVCNSYDYLFGRYEALLHKIETKHEKLLKADMHFLLVESACNIIFFGLSFLYSLYQVMSGNISIGHFVMISSYILLLSSPLESMGSMYTALQKSTVSLYGFISAMTMIVARQVDSKQIKPVDSMKMRDLSFSYQGEGGAIIKGLNLEIDKGHFITLTGRSGSGKSTVAKLLAGELKPEQGEILINNMNINELSSVQRAELVFHVSQNDYIFMDTLRFNLKIACPEATDEQLAVALRLSRLDDLVNDGNADLLDMRIGDNGVTLSGGQRQRLSLARLFLRTPSIIILDEVTSALDVINERGIMHNIKICFPNALILNISHRSSTFDFSDEILVMDSGRIVASGDFVTLKNNNAYIQSILRQEALKQAS</sequence>
<feature type="domain" description="ABC transmembrane type-1" evidence="9">
    <location>
        <begin position="24"/>
        <end position="309"/>
    </location>
</feature>
<dbReference type="Gene3D" id="1.20.1560.10">
    <property type="entry name" value="ABC transporter type 1, transmembrane domain"/>
    <property type="match status" value="1"/>
</dbReference>
<evidence type="ECO:0000256" key="4">
    <source>
        <dbReference type="ARBA" id="ARBA00022840"/>
    </source>
</evidence>
<dbReference type="InterPro" id="IPR036640">
    <property type="entry name" value="ABC1_TM_sf"/>
</dbReference>
<feature type="domain" description="ABC transporter" evidence="8">
    <location>
        <begin position="340"/>
        <end position="576"/>
    </location>
</feature>
<evidence type="ECO:0000259" key="9">
    <source>
        <dbReference type="PROSITE" id="PS50929"/>
    </source>
</evidence>
<keyword evidence="4 10" id="KW-0067">ATP-binding</keyword>
<dbReference type="EMBL" id="CP068148">
    <property type="protein sequence ID" value="QQU57635.1"/>
    <property type="molecule type" value="Genomic_DNA"/>
</dbReference>
<dbReference type="InterPro" id="IPR027417">
    <property type="entry name" value="P-loop_NTPase"/>
</dbReference>
<dbReference type="RefSeq" id="WP_201896403.1">
    <property type="nucleotide sequence ID" value="NZ_CP068148.1"/>
</dbReference>
<feature type="transmembrane region" description="Helical" evidence="7">
    <location>
        <begin position="21"/>
        <end position="44"/>
    </location>
</feature>
<dbReference type="SMART" id="SM00382">
    <property type="entry name" value="AAA"/>
    <property type="match status" value="1"/>
</dbReference>
<dbReference type="Pfam" id="PF00664">
    <property type="entry name" value="ABC_membrane"/>
    <property type="match status" value="1"/>
</dbReference>
<dbReference type="Pfam" id="PF00005">
    <property type="entry name" value="ABC_tran"/>
    <property type="match status" value="1"/>
</dbReference>
<dbReference type="InterPro" id="IPR017871">
    <property type="entry name" value="ABC_transporter-like_CS"/>
</dbReference>
<proteinExistence type="predicted"/>
<evidence type="ECO:0000256" key="7">
    <source>
        <dbReference type="SAM" id="Phobius"/>
    </source>
</evidence>
<feature type="transmembrane region" description="Helical" evidence="7">
    <location>
        <begin position="151"/>
        <end position="180"/>
    </location>
</feature>
<evidence type="ECO:0000256" key="3">
    <source>
        <dbReference type="ARBA" id="ARBA00022741"/>
    </source>
</evidence>
<name>A0ABX7DA20_SERLI</name>
<keyword evidence="5 7" id="KW-1133">Transmembrane helix</keyword>
<reference evidence="10 11" key="1">
    <citation type="submission" date="2021-01" db="EMBL/GenBank/DDBJ databases">
        <title>FDA dAtabase for Regulatory Grade micrObial Sequences (FDA-ARGOS): Supporting development and validation of Infectious Disease Dx tests.</title>
        <authorList>
            <person name="Blissenbach B."/>
            <person name="Krut O."/>
            <person name="Tallon L."/>
            <person name="Sadzewicz L."/>
            <person name="Zhao X."/>
            <person name="Boylan J."/>
            <person name="Ott S."/>
            <person name="Bowen H."/>
            <person name="Vavikolanu K."/>
            <person name="Mehta A."/>
            <person name="Aluvathingal J."/>
            <person name="Nadendla S."/>
            <person name="Yan Y."/>
            <person name="Sichtig H."/>
        </authorList>
    </citation>
    <scope>NUCLEOTIDE SEQUENCE [LARGE SCALE GENOMIC DNA]</scope>
    <source>
        <strain evidence="10 11">FDAARGOS_1081</strain>
    </source>
</reference>
<feature type="transmembrane region" description="Helical" evidence="7">
    <location>
        <begin position="56"/>
        <end position="75"/>
    </location>
</feature>
<dbReference type="InterPro" id="IPR039421">
    <property type="entry name" value="Type_1_exporter"/>
</dbReference>
<feature type="transmembrane region" description="Helical" evidence="7">
    <location>
        <begin position="250"/>
        <end position="271"/>
    </location>
</feature>
<dbReference type="PROSITE" id="PS00211">
    <property type="entry name" value="ABC_TRANSPORTER_1"/>
    <property type="match status" value="1"/>
</dbReference>
<keyword evidence="3" id="KW-0547">Nucleotide-binding</keyword>
<accession>A0ABX7DA20</accession>
<dbReference type="Gene3D" id="3.40.50.300">
    <property type="entry name" value="P-loop containing nucleotide triphosphate hydrolases"/>
    <property type="match status" value="1"/>
</dbReference>
<evidence type="ECO:0000256" key="2">
    <source>
        <dbReference type="ARBA" id="ARBA00022692"/>
    </source>
</evidence>
<dbReference type="PANTHER" id="PTHR43394:SF1">
    <property type="entry name" value="ATP-BINDING CASSETTE SUB-FAMILY B MEMBER 10, MITOCHONDRIAL"/>
    <property type="match status" value="1"/>
</dbReference>
<protein>
    <submittedName>
        <fullName evidence="10">ABC transporter ATP-binding protein</fullName>
    </submittedName>
</protein>
<organism evidence="10 11">
    <name type="scientific">Serratia liquefaciens</name>
    <dbReference type="NCBI Taxonomy" id="614"/>
    <lineage>
        <taxon>Bacteria</taxon>
        <taxon>Pseudomonadati</taxon>
        <taxon>Pseudomonadota</taxon>
        <taxon>Gammaproteobacteria</taxon>
        <taxon>Enterobacterales</taxon>
        <taxon>Yersiniaceae</taxon>
        <taxon>Serratia</taxon>
    </lineage>
</organism>
<gene>
    <name evidence="10" type="ORF">I6I38_11905</name>
</gene>
<dbReference type="GO" id="GO:0005524">
    <property type="term" value="F:ATP binding"/>
    <property type="evidence" value="ECO:0007669"/>
    <property type="project" value="UniProtKB-KW"/>
</dbReference>
<dbReference type="InterPro" id="IPR003593">
    <property type="entry name" value="AAA+_ATPase"/>
</dbReference>
<evidence type="ECO:0000256" key="5">
    <source>
        <dbReference type="ARBA" id="ARBA00022989"/>
    </source>
</evidence>
<dbReference type="SUPFAM" id="SSF90123">
    <property type="entry name" value="ABC transporter transmembrane region"/>
    <property type="match status" value="1"/>
</dbReference>
<evidence type="ECO:0000313" key="11">
    <source>
        <dbReference type="Proteomes" id="UP000595237"/>
    </source>
</evidence>
<evidence type="ECO:0000256" key="6">
    <source>
        <dbReference type="ARBA" id="ARBA00023136"/>
    </source>
</evidence>
<feature type="transmembrane region" description="Helical" evidence="7">
    <location>
        <begin position="277"/>
        <end position="294"/>
    </location>
</feature>
<dbReference type="Proteomes" id="UP000595237">
    <property type="component" value="Chromosome"/>
</dbReference>
<evidence type="ECO:0000259" key="8">
    <source>
        <dbReference type="PROSITE" id="PS50893"/>
    </source>
</evidence>
<keyword evidence="6 7" id="KW-0472">Membrane</keyword>
<dbReference type="InterPro" id="IPR003439">
    <property type="entry name" value="ABC_transporter-like_ATP-bd"/>
</dbReference>
<dbReference type="InterPro" id="IPR011527">
    <property type="entry name" value="ABC1_TM_dom"/>
</dbReference>
<keyword evidence="2 7" id="KW-0812">Transmembrane</keyword>
<dbReference type="SUPFAM" id="SSF52540">
    <property type="entry name" value="P-loop containing nucleoside triphosphate hydrolases"/>
    <property type="match status" value="1"/>
</dbReference>
<evidence type="ECO:0000313" key="10">
    <source>
        <dbReference type="EMBL" id="QQU57635.1"/>
    </source>
</evidence>
<dbReference type="CDD" id="cd18556">
    <property type="entry name" value="ABC_6TM_McjD_like"/>
    <property type="match status" value="1"/>
</dbReference>